<dbReference type="AlphaFoldDB" id="A0A346AWX0"/>
<comment type="caution">
    <text evidence="6">Lacks conserved residue(s) required for the propagation of feature annotation.</text>
</comment>
<dbReference type="Proteomes" id="UP000254337">
    <property type="component" value="Chromosome"/>
</dbReference>
<evidence type="ECO:0000259" key="7">
    <source>
        <dbReference type="Pfam" id="PF09335"/>
    </source>
</evidence>
<name>A0A346AWX0_9FIRM</name>
<accession>A0A346AWX0</accession>
<feature type="domain" description="VTT" evidence="7">
    <location>
        <begin position="78"/>
        <end position="193"/>
    </location>
</feature>
<feature type="transmembrane region" description="Helical" evidence="6">
    <location>
        <begin position="57"/>
        <end position="78"/>
    </location>
</feature>
<dbReference type="RefSeq" id="WP_107195940.1">
    <property type="nucleotide sequence ID" value="NZ_CP029462.1"/>
</dbReference>
<feature type="transmembrane region" description="Helical" evidence="6">
    <location>
        <begin position="90"/>
        <end position="114"/>
    </location>
</feature>
<gene>
    <name evidence="8" type="ORF">DKB62_01585</name>
</gene>
<keyword evidence="9" id="KW-1185">Reference proteome</keyword>
<dbReference type="InterPro" id="IPR032816">
    <property type="entry name" value="VTT_dom"/>
</dbReference>
<dbReference type="KEGG" id="meg:DKB62_01585"/>
<evidence type="ECO:0000256" key="6">
    <source>
        <dbReference type="RuleBase" id="RU366058"/>
    </source>
</evidence>
<keyword evidence="2 6" id="KW-1003">Cell membrane</keyword>
<evidence type="ECO:0000256" key="2">
    <source>
        <dbReference type="ARBA" id="ARBA00022475"/>
    </source>
</evidence>
<dbReference type="PANTHER" id="PTHR12677:SF59">
    <property type="entry name" value="GOLGI APPARATUS MEMBRANE PROTEIN TVP38-RELATED"/>
    <property type="match status" value="1"/>
</dbReference>
<feature type="transmembrane region" description="Helical" evidence="6">
    <location>
        <begin position="202"/>
        <end position="222"/>
    </location>
</feature>
<protein>
    <recommendedName>
        <fullName evidence="6">TVP38/TMEM64 family membrane protein</fullName>
    </recommendedName>
</protein>
<keyword evidence="3 6" id="KW-0812">Transmembrane</keyword>
<dbReference type="OrthoDB" id="3034435at2"/>
<dbReference type="Pfam" id="PF09335">
    <property type="entry name" value="VTT_dom"/>
    <property type="match status" value="1"/>
</dbReference>
<dbReference type="InterPro" id="IPR015414">
    <property type="entry name" value="TMEM64"/>
</dbReference>
<keyword evidence="5 6" id="KW-0472">Membrane</keyword>
<sequence length="242" mass="26799">MKHAATLSETHIKIIFFALLIGVLGGIHLLIPDFYRTVWDLSVSGNLDGTIEYLRSFGVWAVVVSMIIDIVINIVGFLPSIFISAANGVLFGIAAGTVISWLAETIGVVISFFFMRTLFRHKAKELIEKSRMLSKLDEYSTLKSMAVARALPYSPNGLITALGALSSISYRDYILGTLIGKLPSVAVEVVVGHDVVMLEDNAGRLTVLIVIVVIVYGGLWYWNRRQKAKKVLEQLKRNMEKK</sequence>
<comment type="similarity">
    <text evidence="6">Belongs to the TVP38/TMEM64 family.</text>
</comment>
<evidence type="ECO:0000313" key="9">
    <source>
        <dbReference type="Proteomes" id="UP000254337"/>
    </source>
</evidence>
<dbReference type="PANTHER" id="PTHR12677">
    <property type="entry name" value="GOLGI APPARATUS MEMBRANE PROTEIN TVP38-RELATED"/>
    <property type="match status" value="1"/>
</dbReference>
<proteinExistence type="inferred from homology"/>
<evidence type="ECO:0000256" key="5">
    <source>
        <dbReference type="ARBA" id="ARBA00023136"/>
    </source>
</evidence>
<comment type="subcellular location">
    <subcellularLocation>
        <location evidence="1 6">Cell membrane</location>
        <topology evidence="1 6">Multi-pass membrane protein</topology>
    </subcellularLocation>
</comment>
<evidence type="ECO:0000256" key="3">
    <source>
        <dbReference type="ARBA" id="ARBA00022692"/>
    </source>
</evidence>
<organism evidence="8 9">
    <name type="scientific">Megasphaera stantonii</name>
    <dbReference type="NCBI Taxonomy" id="2144175"/>
    <lineage>
        <taxon>Bacteria</taxon>
        <taxon>Bacillati</taxon>
        <taxon>Bacillota</taxon>
        <taxon>Negativicutes</taxon>
        <taxon>Veillonellales</taxon>
        <taxon>Veillonellaceae</taxon>
        <taxon>Megasphaera</taxon>
    </lineage>
</organism>
<evidence type="ECO:0000256" key="1">
    <source>
        <dbReference type="ARBA" id="ARBA00004651"/>
    </source>
</evidence>
<keyword evidence="4 6" id="KW-1133">Transmembrane helix</keyword>
<feature type="transmembrane region" description="Helical" evidence="6">
    <location>
        <begin position="12"/>
        <end position="31"/>
    </location>
</feature>
<evidence type="ECO:0000313" key="8">
    <source>
        <dbReference type="EMBL" id="AXL20363.1"/>
    </source>
</evidence>
<dbReference type="EMBL" id="CP029462">
    <property type="protein sequence ID" value="AXL20363.1"/>
    <property type="molecule type" value="Genomic_DNA"/>
</dbReference>
<reference evidence="8 9" key="1">
    <citation type="submission" date="2018-05" db="EMBL/GenBank/DDBJ databases">
        <title>Complete genome sequence of Megasphaera sp. AJH120T, isolated from the ceca of a chicken.</title>
        <authorList>
            <person name="Maki J."/>
            <person name="Looft T."/>
        </authorList>
    </citation>
    <scope>NUCLEOTIDE SEQUENCE [LARGE SCALE GENOMIC DNA]</scope>
    <source>
        <strain evidence="8 9">AJH120</strain>
    </source>
</reference>
<evidence type="ECO:0000256" key="4">
    <source>
        <dbReference type="ARBA" id="ARBA00022989"/>
    </source>
</evidence>
<dbReference type="GO" id="GO:0005886">
    <property type="term" value="C:plasma membrane"/>
    <property type="evidence" value="ECO:0007669"/>
    <property type="project" value="UniProtKB-SubCell"/>
</dbReference>